<organism evidence="1 2">
    <name type="scientific">Tannerella forsythia</name>
    <name type="common">Bacteroides forsythus</name>
    <dbReference type="NCBI Taxonomy" id="28112"/>
    <lineage>
        <taxon>Bacteria</taxon>
        <taxon>Pseudomonadati</taxon>
        <taxon>Bacteroidota</taxon>
        <taxon>Bacteroidia</taxon>
        <taxon>Bacteroidales</taxon>
        <taxon>Tannerellaceae</taxon>
        <taxon>Tannerella</taxon>
    </lineage>
</organism>
<evidence type="ECO:0000313" key="1">
    <source>
        <dbReference type="EMBL" id="SCQ21706.1"/>
    </source>
</evidence>
<dbReference type="EMBL" id="FMMM01000054">
    <property type="protein sequence ID" value="SCQ21706.1"/>
    <property type="molecule type" value="Genomic_DNA"/>
</dbReference>
<name>A0A1D3UQV4_TANFO</name>
<sequence>MNIAFLTTLNPYDINNWSGTTYHLLQTLSRVYRITHFAN</sequence>
<evidence type="ECO:0000313" key="2">
    <source>
        <dbReference type="Proteomes" id="UP000182057"/>
    </source>
</evidence>
<evidence type="ECO:0008006" key="3">
    <source>
        <dbReference type="Google" id="ProtNLM"/>
    </source>
</evidence>
<accession>A0A1D3UQV4</accession>
<reference evidence="1 2" key="1">
    <citation type="submission" date="2016-09" db="EMBL/GenBank/DDBJ databases">
        <authorList>
            <person name="Capua I."/>
            <person name="De Benedictis P."/>
            <person name="Joannis T."/>
            <person name="Lombin L.H."/>
            <person name="Cattoli G."/>
        </authorList>
    </citation>
    <scope>NUCLEOTIDE SEQUENCE [LARGE SCALE GENOMIC DNA]</scope>
    <source>
        <strain evidence="1 2">UB20</strain>
    </source>
</reference>
<gene>
    <name evidence="1" type="ORF">TFUB20_01468</name>
</gene>
<dbReference type="AlphaFoldDB" id="A0A1D3UQV4"/>
<protein>
    <recommendedName>
        <fullName evidence="3">Glycosyltransferase family 1 protein</fullName>
    </recommendedName>
</protein>
<proteinExistence type="predicted"/>
<dbReference type="Proteomes" id="UP000182057">
    <property type="component" value="Unassembled WGS sequence"/>
</dbReference>